<evidence type="ECO:0000313" key="6">
    <source>
        <dbReference type="EMBL" id="ACS78419.1"/>
    </source>
</evidence>
<dbReference type="OrthoDB" id="5459717at2"/>
<feature type="domain" description="TonB C-terminal" evidence="5">
    <location>
        <begin position="83"/>
        <end position="175"/>
    </location>
</feature>
<keyword evidence="2" id="KW-0812">Transmembrane</keyword>
<dbReference type="PROSITE" id="PS52015">
    <property type="entry name" value="TONB_CTD"/>
    <property type="match status" value="1"/>
</dbReference>
<dbReference type="RefSeq" id="WP_012765945.1">
    <property type="nucleotide sequence ID" value="NC_012881.1"/>
</dbReference>
<evidence type="ECO:0000256" key="2">
    <source>
        <dbReference type="ARBA" id="ARBA00022692"/>
    </source>
</evidence>
<dbReference type="eggNOG" id="COG0810">
    <property type="taxonomic scope" value="Bacteria"/>
</dbReference>
<dbReference type="AlphaFoldDB" id="C6BWH5"/>
<evidence type="ECO:0000256" key="3">
    <source>
        <dbReference type="ARBA" id="ARBA00022989"/>
    </source>
</evidence>
<evidence type="ECO:0000259" key="5">
    <source>
        <dbReference type="PROSITE" id="PS52015"/>
    </source>
</evidence>
<dbReference type="NCBIfam" id="TIGR01352">
    <property type="entry name" value="tonB_Cterm"/>
    <property type="match status" value="1"/>
</dbReference>
<accession>C6BWH5</accession>
<proteinExistence type="predicted"/>
<dbReference type="STRING" id="526222.Desal_0352"/>
<dbReference type="SUPFAM" id="SSF74653">
    <property type="entry name" value="TolA/TonB C-terminal domain"/>
    <property type="match status" value="1"/>
</dbReference>
<keyword evidence="3" id="KW-1133">Transmembrane helix</keyword>
<evidence type="ECO:0000256" key="4">
    <source>
        <dbReference type="ARBA" id="ARBA00023136"/>
    </source>
</evidence>
<evidence type="ECO:0000313" key="7">
    <source>
        <dbReference type="Proteomes" id="UP000002601"/>
    </source>
</evidence>
<dbReference type="Pfam" id="PF03544">
    <property type="entry name" value="TonB_C"/>
    <property type="match status" value="1"/>
</dbReference>
<dbReference type="GO" id="GO:0016020">
    <property type="term" value="C:membrane"/>
    <property type="evidence" value="ECO:0007669"/>
    <property type="project" value="UniProtKB-SubCell"/>
</dbReference>
<name>C6BWH5_MARSD</name>
<dbReference type="InterPro" id="IPR006260">
    <property type="entry name" value="TonB/TolA_C"/>
</dbReference>
<sequence>MTSQQLTCSCIAVSIIVHLWLVNFEWISEPEAGDTQIAIPVNFDVPPIRSADKTALGQQVADSSNEKQAEEQARKLERLARKCYLVKVREAVEQRKFLPGNGDLSGLIGNVQYSFHIRKDDSFTDIRLIRSSGNPLLDTAAGRAVAAASGVVKRPGILRGQSFNIRITVKYQRNM</sequence>
<dbReference type="Proteomes" id="UP000002601">
    <property type="component" value="Chromosome"/>
</dbReference>
<dbReference type="Gene3D" id="3.30.1150.10">
    <property type="match status" value="1"/>
</dbReference>
<dbReference type="GO" id="GO:0055085">
    <property type="term" value="P:transmembrane transport"/>
    <property type="evidence" value="ECO:0007669"/>
    <property type="project" value="InterPro"/>
</dbReference>
<comment type="subcellular location">
    <subcellularLocation>
        <location evidence="1">Membrane</location>
        <topology evidence="1">Single-pass membrane protein</topology>
    </subcellularLocation>
</comment>
<gene>
    <name evidence="6" type="ordered locus">Desal_0352</name>
</gene>
<reference evidence="6 7" key="1">
    <citation type="submission" date="2009-06" db="EMBL/GenBank/DDBJ databases">
        <title>Complete sequence of Desulfovibrio salexigens DSM 2638.</title>
        <authorList>
            <consortium name="US DOE Joint Genome Institute"/>
            <person name="Lucas S."/>
            <person name="Copeland A."/>
            <person name="Lapidus A."/>
            <person name="Glavina del Rio T."/>
            <person name="Tice H."/>
            <person name="Bruce D."/>
            <person name="Goodwin L."/>
            <person name="Pitluck S."/>
            <person name="Munk A.C."/>
            <person name="Brettin T."/>
            <person name="Detter J.C."/>
            <person name="Han C."/>
            <person name="Tapia R."/>
            <person name="Larimer F."/>
            <person name="Land M."/>
            <person name="Hauser L."/>
            <person name="Kyrpides N."/>
            <person name="Anderson I."/>
            <person name="Wall J.D."/>
            <person name="Arkin A.P."/>
            <person name="Dehal P."/>
            <person name="Chivian D."/>
            <person name="Giles B."/>
            <person name="Hazen T.C."/>
        </authorList>
    </citation>
    <scope>NUCLEOTIDE SEQUENCE [LARGE SCALE GENOMIC DNA]</scope>
    <source>
        <strain evidence="7">ATCC 14822 / DSM 2638 / NCIMB 8403 / VKM B-1763</strain>
    </source>
</reference>
<organism evidence="6 7">
    <name type="scientific">Maridesulfovibrio salexigens (strain ATCC 14822 / DSM 2638 / NCIMB 8403 / VKM B-1763)</name>
    <name type="common">Desulfovibrio salexigens</name>
    <dbReference type="NCBI Taxonomy" id="526222"/>
    <lineage>
        <taxon>Bacteria</taxon>
        <taxon>Pseudomonadati</taxon>
        <taxon>Thermodesulfobacteriota</taxon>
        <taxon>Desulfovibrionia</taxon>
        <taxon>Desulfovibrionales</taxon>
        <taxon>Desulfovibrionaceae</taxon>
        <taxon>Maridesulfovibrio</taxon>
    </lineage>
</organism>
<dbReference type="HOGENOM" id="CLU_1530154_0_0_7"/>
<dbReference type="EMBL" id="CP001649">
    <property type="protein sequence ID" value="ACS78419.1"/>
    <property type="molecule type" value="Genomic_DNA"/>
</dbReference>
<protein>
    <submittedName>
        <fullName evidence="6">TonB family protein</fullName>
    </submittedName>
</protein>
<dbReference type="KEGG" id="dsa:Desal_0352"/>
<dbReference type="InterPro" id="IPR037682">
    <property type="entry name" value="TonB_C"/>
</dbReference>
<keyword evidence="4" id="KW-0472">Membrane</keyword>
<keyword evidence="7" id="KW-1185">Reference proteome</keyword>
<evidence type="ECO:0000256" key="1">
    <source>
        <dbReference type="ARBA" id="ARBA00004167"/>
    </source>
</evidence>